<feature type="transmembrane region" description="Helical" evidence="14">
    <location>
        <begin position="341"/>
        <end position="362"/>
    </location>
</feature>
<evidence type="ECO:0000256" key="5">
    <source>
        <dbReference type="ARBA" id="ARBA00022692"/>
    </source>
</evidence>
<sequence>MLTLILFLFYQFSQSEEQCPIKKISGLAKFAEALSKPSKSIGNKLYSSFFEEEEEEEEEDGYESEGEEEDEDIDLFSMKHLCGAIAFAAFFMFFFIILFFWTCCSQCCACYSCYRPKTSDKPSICLIVVFSISAAFLFFSIIALYLSGSKISEAFNEFVDLPHDINNSFNNFIGKITDITYGTLDTADDSFNKIKNEVDSLIIMFNTNSNDQKNNAANSQDLIEEYVQYFNISSENVGSDYKTLYNSYPNEINLKTRIQDVLEHTAPQVIDIAQKMIDNAEKLEDTAVQLDEQTASLNEVSESIGRARESIDEVVDQMDTIKDAMDEFYNITDEAADYKSLVGTLVYVIPSYCLLFLVAYVLSFIFKCCCSKCLLAWFHCLAFFVCFFVIFLGAIFAFLFGLLNNFCPEIIDFITDTVELEGISPENLTQVFVCDQTKPIMELGFDQFINVNESLEDLNEVPGKLKDITDIKDLDTLKNNFDNFTDGLDLNEAITGNQIIYNYQTTLPQLENEGDYETVKKIYNLIEEHEPTLVKARGLMNQVTSFAEQITPSINNMLDTAENLTNIAIQSFNQVDNRLRDITCIDSRCIYTSLHNPVCYTITTGAGLWAVSAVTTIIAIILMSCSICKRRKQFKIASIQPAEEFEGPDQDLAGFTANDDLLL</sequence>
<keyword evidence="12" id="KW-0407">Ion channel</keyword>
<evidence type="ECO:0000256" key="14">
    <source>
        <dbReference type="SAM" id="Phobius"/>
    </source>
</evidence>
<keyword evidence="4" id="KW-1003">Cell membrane</keyword>
<feature type="signal peptide" evidence="15">
    <location>
        <begin position="1"/>
        <end position="15"/>
    </location>
</feature>
<name>A0ABR2KRN6_9EUKA</name>
<evidence type="ECO:0000256" key="2">
    <source>
        <dbReference type="ARBA" id="ARBA00009849"/>
    </source>
</evidence>
<evidence type="ECO:0000313" key="17">
    <source>
        <dbReference type="Proteomes" id="UP001470230"/>
    </source>
</evidence>
<dbReference type="Proteomes" id="UP001470230">
    <property type="component" value="Unassembled WGS sequence"/>
</dbReference>
<feature type="transmembrane region" description="Helical" evidence="14">
    <location>
        <begin position="124"/>
        <end position="146"/>
    </location>
</feature>
<feature type="coiled-coil region" evidence="13">
    <location>
        <begin position="273"/>
        <end position="300"/>
    </location>
</feature>
<dbReference type="PANTHER" id="PTHR12424">
    <property type="entry name" value="TWEETY-RELATED"/>
    <property type="match status" value="1"/>
</dbReference>
<comment type="similarity">
    <text evidence="2">Belongs to the tweety family.</text>
</comment>
<evidence type="ECO:0000256" key="15">
    <source>
        <dbReference type="SAM" id="SignalP"/>
    </source>
</evidence>
<accession>A0ABR2KRN6</accession>
<evidence type="ECO:0000256" key="6">
    <source>
        <dbReference type="ARBA" id="ARBA00022989"/>
    </source>
</evidence>
<keyword evidence="8 14" id="KW-0472">Membrane</keyword>
<evidence type="ECO:0000256" key="12">
    <source>
        <dbReference type="ARBA" id="ARBA00023303"/>
    </source>
</evidence>
<evidence type="ECO:0000256" key="13">
    <source>
        <dbReference type="SAM" id="Coils"/>
    </source>
</evidence>
<keyword evidence="3" id="KW-0813">Transport</keyword>
<reference evidence="16 17" key="1">
    <citation type="submission" date="2024-04" db="EMBL/GenBank/DDBJ databases">
        <title>Tritrichomonas musculus Genome.</title>
        <authorList>
            <person name="Alves-Ferreira E."/>
            <person name="Grigg M."/>
            <person name="Lorenzi H."/>
            <person name="Galac M."/>
        </authorList>
    </citation>
    <scope>NUCLEOTIDE SEQUENCE [LARGE SCALE GENOMIC DNA]</scope>
    <source>
        <strain evidence="16 17">EAF2021</strain>
    </source>
</reference>
<keyword evidence="5 14" id="KW-0812">Transmembrane</keyword>
<feature type="transmembrane region" description="Helical" evidence="14">
    <location>
        <begin position="606"/>
        <end position="628"/>
    </location>
</feature>
<evidence type="ECO:0000313" key="16">
    <source>
        <dbReference type="EMBL" id="KAK8893476.1"/>
    </source>
</evidence>
<evidence type="ECO:0000256" key="3">
    <source>
        <dbReference type="ARBA" id="ARBA00022448"/>
    </source>
</evidence>
<gene>
    <name evidence="16" type="ORF">M9Y10_021898</name>
</gene>
<keyword evidence="11" id="KW-0868">Chloride</keyword>
<feature type="transmembrane region" description="Helical" evidence="14">
    <location>
        <begin position="84"/>
        <end position="103"/>
    </location>
</feature>
<keyword evidence="17" id="KW-1185">Reference proteome</keyword>
<comment type="caution">
    <text evidence="16">The sequence shown here is derived from an EMBL/GenBank/DDBJ whole genome shotgun (WGS) entry which is preliminary data.</text>
</comment>
<keyword evidence="9" id="KW-0869">Chloride channel</keyword>
<evidence type="ECO:0000256" key="9">
    <source>
        <dbReference type="ARBA" id="ARBA00023173"/>
    </source>
</evidence>
<dbReference type="InterPro" id="IPR006990">
    <property type="entry name" value="Tweety"/>
</dbReference>
<evidence type="ECO:0000256" key="4">
    <source>
        <dbReference type="ARBA" id="ARBA00022475"/>
    </source>
</evidence>
<evidence type="ECO:0000256" key="7">
    <source>
        <dbReference type="ARBA" id="ARBA00023065"/>
    </source>
</evidence>
<evidence type="ECO:0000256" key="10">
    <source>
        <dbReference type="ARBA" id="ARBA00023180"/>
    </source>
</evidence>
<evidence type="ECO:0000256" key="8">
    <source>
        <dbReference type="ARBA" id="ARBA00023136"/>
    </source>
</evidence>
<proteinExistence type="inferred from homology"/>
<dbReference type="PANTHER" id="PTHR12424:SF8">
    <property type="entry name" value="PROTEIN TWEETY"/>
    <property type="match status" value="1"/>
</dbReference>
<keyword evidence="10" id="KW-0325">Glycoprotein</keyword>
<feature type="chain" id="PRO_5046779250" description="Prominin" evidence="15">
    <location>
        <begin position="16"/>
        <end position="663"/>
    </location>
</feature>
<feature type="transmembrane region" description="Helical" evidence="14">
    <location>
        <begin position="374"/>
        <end position="403"/>
    </location>
</feature>
<protein>
    <recommendedName>
        <fullName evidence="18">Prominin</fullName>
    </recommendedName>
</protein>
<keyword evidence="6 14" id="KW-1133">Transmembrane helix</keyword>
<evidence type="ECO:0000256" key="11">
    <source>
        <dbReference type="ARBA" id="ARBA00023214"/>
    </source>
</evidence>
<evidence type="ECO:0000256" key="1">
    <source>
        <dbReference type="ARBA" id="ARBA00004651"/>
    </source>
</evidence>
<keyword evidence="13" id="KW-0175">Coiled coil</keyword>
<evidence type="ECO:0008006" key="18">
    <source>
        <dbReference type="Google" id="ProtNLM"/>
    </source>
</evidence>
<keyword evidence="7" id="KW-0406">Ion transport</keyword>
<comment type="subcellular location">
    <subcellularLocation>
        <location evidence="1">Cell membrane</location>
        <topology evidence="1">Multi-pass membrane protein</topology>
    </subcellularLocation>
</comment>
<organism evidence="16 17">
    <name type="scientific">Tritrichomonas musculus</name>
    <dbReference type="NCBI Taxonomy" id="1915356"/>
    <lineage>
        <taxon>Eukaryota</taxon>
        <taxon>Metamonada</taxon>
        <taxon>Parabasalia</taxon>
        <taxon>Tritrichomonadida</taxon>
        <taxon>Tritrichomonadidae</taxon>
        <taxon>Tritrichomonas</taxon>
    </lineage>
</organism>
<dbReference type="EMBL" id="JAPFFF010000003">
    <property type="protein sequence ID" value="KAK8893476.1"/>
    <property type="molecule type" value="Genomic_DNA"/>
</dbReference>
<keyword evidence="15" id="KW-0732">Signal</keyword>